<sequence>MYEVVEHGGGGGQAYLTIFRPAGRVVGKRAEENAWLLSLPIKGRRIPPVDEASLHQHWLSFLPSTEMAAQAQAEVQALLAFLTREAKLPLSAALPKYNLLRTHGLTAPDAIAKADVDLLKSIFADDRVVKQVHNAAKRLSNPKKRAASTSLSSPAKLPKTTEDKEAQLALPQTDLAIDDLRTKTIESNRAPLFLAFAFTVSKFTLPDQPLSSRLSLAQAVTSAGAQSKAKFIGLADSTAEDEGWAEGQPKLKIMGREIAVMRRHIAAPEETETETETQDGERSVAADTPHTAHQAFWGIDLEALKKSNGPLVAGKLGANLGPPIHRPEAARAYLLKSIDLSTTDADGVHETTTKTEEPSSPAKSKKMSAADKAARREQAVAMLLKSIEHVCASWASTLTRDELDRRAGSWYVKVRPEVQGGQAGWGQRGRVPLRAIVDLAKDA</sequence>
<name>A0ABR0KPV5_9EURO</name>
<keyword evidence="3" id="KW-1185">Reference proteome</keyword>
<feature type="compositionally biased region" description="Acidic residues" evidence="1">
    <location>
        <begin position="269"/>
        <end position="278"/>
    </location>
</feature>
<evidence type="ECO:0000256" key="1">
    <source>
        <dbReference type="SAM" id="MobiDB-lite"/>
    </source>
</evidence>
<feature type="compositionally biased region" description="Basic and acidic residues" evidence="1">
    <location>
        <begin position="346"/>
        <end position="357"/>
    </location>
</feature>
<gene>
    <name evidence="2" type="ORF">LTR24_000139</name>
</gene>
<feature type="region of interest" description="Disordered" evidence="1">
    <location>
        <begin position="345"/>
        <end position="372"/>
    </location>
</feature>
<dbReference type="Proteomes" id="UP001345013">
    <property type="component" value="Unassembled WGS sequence"/>
</dbReference>
<comment type="caution">
    <text evidence="2">The sequence shown here is derived from an EMBL/GenBank/DDBJ whole genome shotgun (WGS) entry which is preliminary data.</text>
</comment>
<evidence type="ECO:0000313" key="3">
    <source>
        <dbReference type="Proteomes" id="UP001345013"/>
    </source>
</evidence>
<feature type="region of interest" description="Disordered" evidence="1">
    <location>
        <begin position="267"/>
        <end position="288"/>
    </location>
</feature>
<proteinExistence type="predicted"/>
<reference evidence="2 3" key="1">
    <citation type="submission" date="2023-08" db="EMBL/GenBank/DDBJ databases">
        <title>Black Yeasts Isolated from many extreme environments.</title>
        <authorList>
            <person name="Coleine C."/>
            <person name="Stajich J.E."/>
            <person name="Selbmann L."/>
        </authorList>
    </citation>
    <scope>NUCLEOTIDE SEQUENCE [LARGE SCALE GENOMIC DNA]</scope>
    <source>
        <strain evidence="2 3">CCFEE 5885</strain>
    </source>
</reference>
<evidence type="ECO:0000313" key="2">
    <source>
        <dbReference type="EMBL" id="KAK5102580.1"/>
    </source>
</evidence>
<organism evidence="2 3">
    <name type="scientific">Lithohypha guttulata</name>
    <dbReference type="NCBI Taxonomy" id="1690604"/>
    <lineage>
        <taxon>Eukaryota</taxon>
        <taxon>Fungi</taxon>
        <taxon>Dikarya</taxon>
        <taxon>Ascomycota</taxon>
        <taxon>Pezizomycotina</taxon>
        <taxon>Eurotiomycetes</taxon>
        <taxon>Chaetothyriomycetidae</taxon>
        <taxon>Chaetothyriales</taxon>
        <taxon>Trichomeriaceae</taxon>
        <taxon>Lithohypha</taxon>
    </lineage>
</organism>
<accession>A0ABR0KPV5</accession>
<feature type="region of interest" description="Disordered" evidence="1">
    <location>
        <begin position="138"/>
        <end position="163"/>
    </location>
</feature>
<protein>
    <submittedName>
        <fullName evidence="2">Uncharacterized protein</fullName>
    </submittedName>
</protein>
<dbReference type="EMBL" id="JAVRRG010000001">
    <property type="protein sequence ID" value="KAK5102580.1"/>
    <property type="molecule type" value="Genomic_DNA"/>
</dbReference>